<dbReference type="PANTHER" id="PTHR43646:SF2">
    <property type="entry name" value="GLYCOSYLTRANSFERASE 2-LIKE DOMAIN-CONTAINING PROTEIN"/>
    <property type="match status" value="1"/>
</dbReference>
<dbReference type="PANTHER" id="PTHR43646">
    <property type="entry name" value="GLYCOSYLTRANSFERASE"/>
    <property type="match status" value="1"/>
</dbReference>
<evidence type="ECO:0000256" key="1">
    <source>
        <dbReference type="ARBA" id="ARBA00004236"/>
    </source>
</evidence>
<keyword evidence="6" id="KW-1133">Transmembrane helix</keyword>
<evidence type="ECO:0000256" key="3">
    <source>
        <dbReference type="ARBA" id="ARBA00022676"/>
    </source>
</evidence>
<dbReference type="AlphaFoldDB" id="A0A644TTH6"/>
<evidence type="ECO:0000259" key="7">
    <source>
        <dbReference type="Pfam" id="PF00535"/>
    </source>
</evidence>
<dbReference type="Gene3D" id="3.90.550.10">
    <property type="entry name" value="Spore Coat Polysaccharide Biosynthesis Protein SpsA, Chain A"/>
    <property type="match status" value="1"/>
</dbReference>
<dbReference type="SUPFAM" id="SSF53448">
    <property type="entry name" value="Nucleotide-diphospho-sugar transferases"/>
    <property type="match status" value="1"/>
</dbReference>
<dbReference type="InterPro" id="IPR029044">
    <property type="entry name" value="Nucleotide-diphossugar_trans"/>
</dbReference>
<comment type="subcellular location">
    <subcellularLocation>
        <location evidence="1">Cell membrane</location>
    </subcellularLocation>
</comment>
<sequence>MIKYISIFILIISLFQFVISLINWLFRVRLNKSIEFKTDKRISILIPARNEEKNIGNILEDLISSNSVVMEILVFDDESSDNTADIVKEYSLKDSRIKLIESNGLENGWMGKNFACHNLSIMSKGDYLLFIDSDVRISNNIIEKALMYAISNKLELLSIFPNQIMITKGEKISIPNMNFILLSLLALPLVQYSKFSSISAANGQFMLFKTDTYNNLQPHKLFKISKAEDIQISRFYKKNKLRIACLASLKDISCRMYSSLEESIQGFSKNINYFFGNSYFIALLFWLLTSFGFIPFIINGDLLILFVYIFIILITRILISLTSNQSVKNNLKYIVHQQYTLGRIILKSFHDKRNRELTWKGRTI</sequence>
<feature type="domain" description="Glycosyltransferase 2-like" evidence="7">
    <location>
        <begin position="43"/>
        <end position="166"/>
    </location>
</feature>
<feature type="transmembrane region" description="Helical" evidence="6">
    <location>
        <begin position="304"/>
        <end position="322"/>
    </location>
</feature>
<dbReference type="EMBL" id="VSSQ01000051">
    <property type="protein sequence ID" value="MPL70195.1"/>
    <property type="molecule type" value="Genomic_DNA"/>
</dbReference>
<reference evidence="8" key="1">
    <citation type="submission" date="2019-08" db="EMBL/GenBank/DDBJ databases">
        <authorList>
            <person name="Kucharzyk K."/>
            <person name="Murdoch R.W."/>
            <person name="Higgins S."/>
            <person name="Loffler F."/>
        </authorList>
    </citation>
    <scope>NUCLEOTIDE SEQUENCE</scope>
</reference>
<evidence type="ECO:0000256" key="4">
    <source>
        <dbReference type="ARBA" id="ARBA00022679"/>
    </source>
</evidence>
<name>A0A644TTH6_9ZZZZ</name>
<gene>
    <name evidence="8" type="ORF">SDC9_15948</name>
</gene>
<dbReference type="GO" id="GO:0005886">
    <property type="term" value="C:plasma membrane"/>
    <property type="evidence" value="ECO:0007669"/>
    <property type="project" value="UniProtKB-SubCell"/>
</dbReference>
<keyword evidence="4" id="KW-0808">Transferase</keyword>
<evidence type="ECO:0000256" key="6">
    <source>
        <dbReference type="SAM" id="Phobius"/>
    </source>
</evidence>
<keyword evidence="5 6" id="KW-0472">Membrane</keyword>
<accession>A0A644TTH6</accession>
<feature type="transmembrane region" description="Helical" evidence="6">
    <location>
        <begin position="279"/>
        <end position="298"/>
    </location>
</feature>
<keyword evidence="3" id="KW-0328">Glycosyltransferase</keyword>
<organism evidence="8">
    <name type="scientific">bioreactor metagenome</name>
    <dbReference type="NCBI Taxonomy" id="1076179"/>
    <lineage>
        <taxon>unclassified sequences</taxon>
        <taxon>metagenomes</taxon>
        <taxon>ecological metagenomes</taxon>
    </lineage>
</organism>
<keyword evidence="6" id="KW-0812">Transmembrane</keyword>
<protein>
    <recommendedName>
        <fullName evidence="7">Glycosyltransferase 2-like domain-containing protein</fullName>
    </recommendedName>
</protein>
<feature type="transmembrane region" description="Helical" evidence="6">
    <location>
        <begin position="6"/>
        <end position="26"/>
    </location>
</feature>
<evidence type="ECO:0000256" key="2">
    <source>
        <dbReference type="ARBA" id="ARBA00022475"/>
    </source>
</evidence>
<comment type="caution">
    <text evidence="8">The sequence shown here is derived from an EMBL/GenBank/DDBJ whole genome shotgun (WGS) entry which is preliminary data.</text>
</comment>
<dbReference type="InterPro" id="IPR001173">
    <property type="entry name" value="Glyco_trans_2-like"/>
</dbReference>
<keyword evidence="2" id="KW-1003">Cell membrane</keyword>
<evidence type="ECO:0000313" key="8">
    <source>
        <dbReference type="EMBL" id="MPL70195.1"/>
    </source>
</evidence>
<dbReference type="GO" id="GO:0016757">
    <property type="term" value="F:glycosyltransferase activity"/>
    <property type="evidence" value="ECO:0007669"/>
    <property type="project" value="UniProtKB-KW"/>
</dbReference>
<proteinExistence type="predicted"/>
<evidence type="ECO:0000256" key="5">
    <source>
        <dbReference type="ARBA" id="ARBA00023136"/>
    </source>
</evidence>
<dbReference type="Pfam" id="PF00535">
    <property type="entry name" value="Glycos_transf_2"/>
    <property type="match status" value="1"/>
</dbReference>